<evidence type="ECO:0000313" key="1">
    <source>
        <dbReference type="EMBL" id="OXR39644.1"/>
    </source>
</evidence>
<dbReference type="Proteomes" id="UP000215506">
    <property type="component" value="Unassembled WGS sequence"/>
</dbReference>
<gene>
    <name evidence="1" type="ORF">B7C42_08287</name>
</gene>
<proteinExistence type="predicted"/>
<organism evidence="1 2">
    <name type="scientific">Nocardia cerradoensis</name>
    <dbReference type="NCBI Taxonomy" id="85688"/>
    <lineage>
        <taxon>Bacteria</taxon>
        <taxon>Bacillati</taxon>
        <taxon>Actinomycetota</taxon>
        <taxon>Actinomycetes</taxon>
        <taxon>Mycobacteriales</taxon>
        <taxon>Nocardiaceae</taxon>
        <taxon>Nocardia</taxon>
    </lineage>
</organism>
<dbReference type="EMBL" id="NGAF01000105">
    <property type="protein sequence ID" value="OXR39644.1"/>
    <property type="molecule type" value="Genomic_DNA"/>
</dbReference>
<accession>A0A231GSP6</accession>
<comment type="caution">
    <text evidence="1">The sequence shown here is derived from an EMBL/GenBank/DDBJ whole genome shotgun (WGS) entry which is preliminary data.</text>
</comment>
<evidence type="ECO:0000313" key="2">
    <source>
        <dbReference type="Proteomes" id="UP000215506"/>
    </source>
</evidence>
<reference evidence="1 2" key="1">
    <citation type="submission" date="2017-07" db="EMBL/GenBank/DDBJ databases">
        <title>First draft Genome Sequence of Nocardia cerradoensis isolated from human infection.</title>
        <authorList>
            <person name="Carrasco G."/>
        </authorList>
    </citation>
    <scope>NUCLEOTIDE SEQUENCE [LARGE SCALE GENOMIC DNA]</scope>
    <source>
        <strain evidence="1 2">CNM20130759</strain>
    </source>
</reference>
<sequence>MVAAAGEQHQIVGGHVVDGVGGGQPVENARCDGQFTGAAGRRAVDPRQGPCRAHAAGGRALDAEVFAAGGTFGRAGAGAAQGAIGQSAPQKHLNRDAQRHVSLVPQHVQPGGGRQRGDAIEGLFLRQSDEEVQLERAGEVLGEDAAQAAVARIDAAEQFALVQPGGDRVITLPGARAPQWLLVGQDLREPIPVGHIRQPHHPIQHRQTRAVVEQLPHGDRFLAVRGEFRPVLRDRRLVVEHPTRDGTRHGECRHPLRRGEDRNHGVALPRQLSAAIAEPRPQIHHRPVPVVDGHGRADLAESGEVASKRVRDRLETARHLTVYLSNLAHSATDGNGHRCGVVRCPPGSETDQAAWIRELSAK</sequence>
<keyword evidence="2" id="KW-1185">Reference proteome</keyword>
<name>A0A231GSP6_9NOCA</name>
<dbReference type="AlphaFoldDB" id="A0A231GSP6"/>
<protein>
    <submittedName>
        <fullName evidence="1">Uncharacterized protein</fullName>
    </submittedName>
</protein>